<protein>
    <submittedName>
        <fullName evidence="1">Uncharacterized protein</fullName>
    </submittedName>
</protein>
<organism evidence="1 2">
    <name type="scientific">Trifolium medium</name>
    <dbReference type="NCBI Taxonomy" id="97028"/>
    <lineage>
        <taxon>Eukaryota</taxon>
        <taxon>Viridiplantae</taxon>
        <taxon>Streptophyta</taxon>
        <taxon>Embryophyta</taxon>
        <taxon>Tracheophyta</taxon>
        <taxon>Spermatophyta</taxon>
        <taxon>Magnoliopsida</taxon>
        <taxon>eudicotyledons</taxon>
        <taxon>Gunneridae</taxon>
        <taxon>Pentapetalae</taxon>
        <taxon>rosids</taxon>
        <taxon>fabids</taxon>
        <taxon>Fabales</taxon>
        <taxon>Fabaceae</taxon>
        <taxon>Papilionoideae</taxon>
        <taxon>50 kb inversion clade</taxon>
        <taxon>NPAAA clade</taxon>
        <taxon>Hologalegina</taxon>
        <taxon>IRL clade</taxon>
        <taxon>Trifolieae</taxon>
        <taxon>Trifolium</taxon>
    </lineage>
</organism>
<accession>A0A392TLU6</accession>
<evidence type="ECO:0000313" key="2">
    <source>
        <dbReference type="Proteomes" id="UP000265520"/>
    </source>
</evidence>
<reference evidence="1 2" key="1">
    <citation type="journal article" date="2018" name="Front. Plant Sci.">
        <title>Red Clover (Trifolium pratense) and Zigzag Clover (T. medium) - A Picture of Genomic Similarities and Differences.</title>
        <authorList>
            <person name="Dluhosova J."/>
            <person name="Istvanek J."/>
            <person name="Nedelnik J."/>
            <person name="Repkova J."/>
        </authorList>
    </citation>
    <scope>NUCLEOTIDE SEQUENCE [LARGE SCALE GENOMIC DNA]</scope>
    <source>
        <strain evidence="2">cv. 10/8</strain>
        <tissue evidence="1">Leaf</tissue>
    </source>
</reference>
<keyword evidence="2" id="KW-1185">Reference proteome</keyword>
<comment type="caution">
    <text evidence="1">The sequence shown here is derived from an EMBL/GenBank/DDBJ whole genome shotgun (WGS) entry which is preliminary data.</text>
</comment>
<name>A0A392TLU6_9FABA</name>
<proteinExistence type="predicted"/>
<evidence type="ECO:0000313" key="1">
    <source>
        <dbReference type="EMBL" id="MCI61942.1"/>
    </source>
</evidence>
<dbReference type="AlphaFoldDB" id="A0A392TLU6"/>
<sequence>WILDELASRVCYASPGEGYGRRARGARQTSPNLARMSFSSDLFSPVFASSRWASSTGTDLFC</sequence>
<feature type="non-terminal residue" evidence="1">
    <location>
        <position position="1"/>
    </location>
</feature>
<dbReference type="Proteomes" id="UP000265520">
    <property type="component" value="Unassembled WGS sequence"/>
</dbReference>
<dbReference type="EMBL" id="LXQA010609481">
    <property type="protein sequence ID" value="MCI61942.1"/>
    <property type="molecule type" value="Genomic_DNA"/>
</dbReference>